<dbReference type="InterPro" id="IPR024078">
    <property type="entry name" value="LmbE-like_dom_sf"/>
</dbReference>
<dbReference type="InterPro" id="IPR003737">
    <property type="entry name" value="GlcNAc_PI_deacetylase-related"/>
</dbReference>
<dbReference type="EMBL" id="CAEZSL010000083">
    <property type="protein sequence ID" value="CAB4544615.1"/>
    <property type="molecule type" value="Genomic_DNA"/>
</dbReference>
<dbReference type="GO" id="GO:0016811">
    <property type="term" value="F:hydrolase activity, acting on carbon-nitrogen (but not peptide) bonds, in linear amides"/>
    <property type="evidence" value="ECO:0007669"/>
    <property type="project" value="TreeGrafter"/>
</dbReference>
<dbReference type="Pfam" id="PF02585">
    <property type="entry name" value="PIG-L"/>
    <property type="match status" value="1"/>
</dbReference>
<gene>
    <name evidence="1" type="ORF">UFOPK1421_00867</name>
</gene>
<accession>A0A6J6C0R5</accession>
<dbReference type="Gene3D" id="3.40.50.10320">
    <property type="entry name" value="LmbE-like"/>
    <property type="match status" value="1"/>
</dbReference>
<dbReference type="AlphaFoldDB" id="A0A6J6C0R5"/>
<dbReference type="SUPFAM" id="SSF102588">
    <property type="entry name" value="LmbE-like"/>
    <property type="match status" value="1"/>
</dbReference>
<evidence type="ECO:0000313" key="1">
    <source>
        <dbReference type="EMBL" id="CAB4544615.1"/>
    </source>
</evidence>
<protein>
    <submittedName>
        <fullName evidence="1">Unannotated protein</fullName>
    </submittedName>
</protein>
<sequence length="256" mass="28560">MTSSNEPGQPATTSVTMMRTSDLPRPDVALAIGAHPDDIEFGCGGTLAKWAAAGTLVHHLILTDGSKGTWNPQANVNALIAQRQVEQRSAARRLGATGEVIFMHQVDGDLVDSRELRGEIARHIRRLTPNVVLGHDPWKRYRLHPDHRHAGFLTCDAIVAARDPHFFKEHGIAHHRPQNLLLWEADEPDHGEDVSDFVEIKISALLAHESQFESTMKAVDQQALERFAERMKHRLGELGQRINRPAAEIFKKISDI</sequence>
<dbReference type="PANTHER" id="PTHR12993">
    <property type="entry name" value="N-ACETYLGLUCOSAMINYL-PHOSPHATIDYLINOSITOL DE-N-ACETYLASE-RELATED"/>
    <property type="match status" value="1"/>
</dbReference>
<organism evidence="1">
    <name type="scientific">freshwater metagenome</name>
    <dbReference type="NCBI Taxonomy" id="449393"/>
    <lineage>
        <taxon>unclassified sequences</taxon>
        <taxon>metagenomes</taxon>
        <taxon>ecological metagenomes</taxon>
    </lineage>
</organism>
<dbReference type="PANTHER" id="PTHR12993:SF11">
    <property type="entry name" value="N-ACETYLGLUCOSAMINYL-PHOSPHATIDYLINOSITOL DE-N-ACETYLASE"/>
    <property type="match status" value="1"/>
</dbReference>
<reference evidence="1" key="1">
    <citation type="submission" date="2020-05" db="EMBL/GenBank/DDBJ databases">
        <authorList>
            <person name="Chiriac C."/>
            <person name="Salcher M."/>
            <person name="Ghai R."/>
            <person name="Kavagutti S V."/>
        </authorList>
    </citation>
    <scope>NUCLEOTIDE SEQUENCE</scope>
</reference>
<name>A0A6J6C0R5_9ZZZZ</name>
<proteinExistence type="predicted"/>